<dbReference type="Proteomes" id="UP000464624">
    <property type="component" value="Chromosome"/>
</dbReference>
<evidence type="ECO:0000313" key="2">
    <source>
        <dbReference type="EMBL" id="BBU22145.1"/>
    </source>
</evidence>
<evidence type="ECO:0000313" key="3">
    <source>
        <dbReference type="Proteomes" id="UP000464624"/>
    </source>
</evidence>
<organism evidence="2 3">
    <name type="scientific">Mycobacterium xenopi</name>
    <dbReference type="NCBI Taxonomy" id="1789"/>
    <lineage>
        <taxon>Bacteria</taxon>
        <taxon>Bacillati</taxon>
        <taxon>Actinomycetota</taxon>
        <taxon>Actinomycetes</taxon>
        <taxon>Mycobacteriales</taxon>
        <taxon>Mycobacteriaceae</taxon>
        <taxon>Mycobacterium</taxon>
    </lineage>
</organism>
<dbReference type="KEGG" id="mxe:MYXE_19350"/>
<dbReference type="AlphaFoldDB" id="A0AAD1H0G2"/>
<gene>
    <name evidence="2" type="ORF">MYXE_19350</name>
</gene>
<feature type="region of interest" description="Disordered" evidence="1">
    <location>
        <begin position="75"/>
        <end position="95"/>
    </location>
</feature>
<feature type="compositionally biased region" description="Basic residues" evidence="1">
    <location>
        <begin position="226"/>
        <end position="237"/>
    </location>
</feature>
<dbReference type="EMBL" id="AP022314">
    <property type="protein sequence ID" value="BBU22145.1"/>
    <property type="molecule type" value="Genomic_DNA"/>
</dbReference>
<protein>
    <submittedName>
        <fullName evidence="2">Uncharacterized protein</fullName>
    </submittedName>
</protein>
<reference evidence="2 3" key="1">
    <citation type="submission" date="2019-12" db="EMBL/GenBank/DDBJ databases">
        <title>Complete genome sequence of Mycolicibacterium xenopi str. JCM15661T.</title>
        <authorList>
            <person name="Yoshida M."/>
            <person name="Fukano H."/>
            <person name="Asakura T."/>
            <person name="Hoshino Y."/>
        </authorList>
    </citation>
    <scope>NUCLEOTIDE SEQUENCE [LARGE SCALE GENOMIC DNA]</scope>
    <source>
        <strain evidence="2 3">JCM 15661T</strain>
    </source>
</reference>
<name>A0AAD1H0G2_MYCXE</name>
<feature type="compositionally biased region" description="Polar residues" evidence="1">
    <location>
        <begin position="214"/>
        <end position="223"/>
    </location>
</feature>
<sequence length="243" mass="26584">MNSGGRFLSGRSILSFKRSRQRPCQSRYRPLAFKVSDGSDVAAENLRTVLGIKHHTPVVIDDRDIVVISSPINSTKQRQGIPPEIGDSVVPGGVVRRPNRRTRRSVISVAVHDSSPPQDLVLSKSSRLGNNIREVNPAAGSGNGISPITARDLPPGAPFSRKSSNDGRHQASPGGRPRQEQILVLRPLTHPYQPIRRSRNAKNAKAVRPITLSRRATSGTAMSVRSWRHTRAGRSRRLTSPTT</sequence>
<evidence type="ECO:0000256" key="1">
    <source>
        <dbReference type="SAM" id="MobiDB-lite"/>
    </source>
</evidence>
<accession>A0AAD1H0G2</accession>
<proteinExistence type="predicted"/>
<feature type="region of interest" description="Disordered" evidence="1">
    <location>
        <begin position="111"/>
        <end position="243"/>
    </location>
</feature>